<dbReference type="GO" id="GO:0009403">
    <property type="term" value="P:toxin biosynthetic process"/>
    <property type="evidence" value="ECO:0007669"/>
    <property type="project" value="InterPro"/>
</dbReference>
<name>A0A9E2SFB2_9BACT</name>
<reference evidence="6" key="1">
    <citation type="submission" date="2021-06" db="EMBL/GenBank/DDBJ databases">
        <authorList>
            <person name="Huq M.A."/>
        </authorList>
    </citation>
    <scope>NUCLEOTIDE SEQUENCE</scope>
    <source>
        <strain evidence="6">MAH-26</strain>
    </source>
</reference>
<proteinExistence type="predicted"/>
<feature type="transmembrane region" description="Helical" evidence="5">
    <location>
        <begin position="103"/>
        <end position="121"/>
    </location>
</feature>
<dbReference type="EMBL" id="JAHSPG010000014">
    <property type="protein sequence ID" value="MBV4359155.1"/>
    <property type="molecule type" value="Genomic_DNA"/>
</dbReference>
<comment type="caution">
    <text evidence="6">The sequence shown here is derived from an EMBL/GenBank/DDBJ whole genome shotgun (WGS) entry which is preliminary data.</text>
</comment>
<keyword evidence="3 5" id="KW-1133">Transmembrane helix</keyword>
<dbReference type="Pfam" id="PF02674">
    <property type="entry name" value="Colicin_V"/>
    <property type="match status" value="1"/>
</dbReference>
<dbReference type="GO" id="GO:0016020">
    <property type="term" value="C:membrane"/>
    <property type="evidence" value="ECO:0007669"/>
    <property type="project" value="UniProtKB-SubCell"/>
</dbReference>
<dbReference type="RefSeq" id="WP_217793076.1">
    <property type="nucleotide sequence ID" value="NZ_JAHSPG010000014.1"/>
</dbReference>
<protein>
    <submittedName>
        <fullName evidence="6">CvpA family protein</fullName>
    </submittedName>
</protein>
<sequence length="178" mass="19607">MIIDVLFIIILILALYKGWRNGFVVAILSVVGLIIGLVAAMKLSAITASYLKDSTNISVRWLPFISFVIVFIAVMLVIRLLASLITKTMEVVALGWANKLAGIVLYAVIYTIVFSVVLFYIQKVHIISDNSVAQSHFYGFIEPFGPAAINGIGKVLPWFKDMFAQLESFFDNVAAKSA</sequence>
<evidence type="ECO:0000313" key="7">
    <source>
        <dbReference type="Proteomes" id="UP000812270"/>
    </source>
</evidence>
<evidence type="ECO:0000256" key="1">
    <source>
        <dbReference type="ARBA" id="ARBA00004141"/>
    </source>
</evidence>
<gene>
    <name evidence="6" type="ORF">KTO63_18450</name>
</gene>
<evidence type="ECO:0000256" key="2">
    <source>
        <dbReference type="ARBA" id="ARBA00022692"/>
    </source>
</evidence>
<evidence type="ECO:0000256" key="5">
    <source>
        <dbReference type="SAM" id="Phobius"/>
    </source>
</evidence>
<accession>A0A9E2SFB2</accession>
<keyword evidence="2 5" id="KW-0812">Transmembrane</keyword>
<keyword evidence="7" id="KW-1185">Reference proteome</keyword>
<dbReference type="AlphaFoldDB" id="A0A9E2SFB2"/>
<evidence type="ECO:0000256" key="3">
    <source>
        <dbReference type="ARBA" id="ARBA00022989"/>
    </source>
</evidence>
<feature type="transmembrane region" description="Helical" evidence="5">
    <location>
        <begin position="21"/>
        <end position="41"/>
    </location>
</feature>
<dbReference type="Proteomes" id="UP000812270">
    <property type="component" value="Unassembled WGS sequence"/>
</dbReference>
<dbReference type="InterPro" id="IPR003825">
    <property type="entry name" value="Colicin-V_CvpA"/>
</dbReference>
<keyword evidence="4 5" id="KW-0472">Membrane</keyword>
<evidence type="ECO:0000256" key="4">
    <source>
        <dbReference type="ARBA" id="ARBA00023136"/>
    </source>
</evidence>
<evidence type="ECO:0000313" key="6">
    <source>
        <dbReference type="EMBL" id="MBV4359155.1"/>
    </source>
</evidence>
<dbReference type="PANTHER" id="PTHR37306">
    <property type="entry name" value="COLICIN V PRODUCTION PROTEIN"/>
    <property type="match status" value="1"/>
</dbReference>
<organism evidence="6 7">
    <name type="scientific">Pinibacter aurantiacus</name>
    <dbReference type="NCBI Taxonomy" id="2851599"/>
    <lineage>
        <taxon>Bacteria</taxon>
        <taxon>Pseudomonadati</taxon>
        <taxon>Bacteroidota</taxon>
        <taxon>Chitinophagia</taxon>
        <taxon>Chitinophagales</taxon>
        <taxon>Chitinophagaceae</taxon>
        <taxon>Pinibacter</taxon>
    </lineage>
</organism>
<feature type="transmembrane region" description="Helical" evidence="5">
    <location>
        <begin position="61"/>
        <end position="82"/>
    </location>
</feature>
<dbReference type="PANTHER" id="PTHR37306:SF1">
    <property type="entry name" value="COLICIN V PRODUCTION PROTEIN"/>
    <property type="match status" value="1"/>
</dbReference>
<comment type="subcellular location">
    <subcellularLocation>
        <location evidence="1">Membrane</location>
        <topology evidence="1">Multi-pass membrane protein</topology>
    </subcellularLocation>
</comment>